<proteinExistence type="inferred from homology"/>
<dbReference type="AlphaFoldDB" id="A0A0M4FT86"/>
<dbReference type="OrthoDB" id="9778604at2"/>
<keyword evidence="4" id="KW-1185">Reference proteome</keyword>
<evidence type="ECO:0000256" key="2">
    <source>
        <dbReference type="ARBA" id="ARBA00022679"/>
    </source>
</evidence>
<dbReference type="RefSeq" id="WP_053603087.1">
    <property type="nucleotide sequence ID" value="NZ_CP012600.1"/>
</dbReference>
<dbReference type="InterPro" id="IPR037171">
    <property type="entry name" value="NagB/RpiA_transferase-like"/>
</dbReference>
<dbReference type="PATRIC" id="fig|1441095.3.peg.1497"/>
<evidence type="ECO:0000313" key="4">
    <source>
        <dbReference type="Proteomes" id="UP000067625"/>
    </source>
</evidence>
<accession>A0A0M4FT86</accession>
<dbReference type="InterPro" id="IPR004165">
    <property type="entry name" value="CoA_trans_fam_I"/>
</dbReference>
<evidence type="ECO:0000313" key="3">
    <source>
        <dbReference type="EMBL" id="ALC81330.1"/>
    </source>
</evidence>
<dbReference type="SMART" id="SM00882">
    <property type="entry name" value="CoA_trans"/>
    <property type="match status" value="1"/>
</dbReference>
<dbReference type="STRING" id="1441095.AM592_06770"/>
<evidence type="ECO:0000256" key="1">
    <source>
        <dbReference type="ARBA" id="ARBA00007047"/>
    </source>
</evidence>
<dbReference type="InterPro" id="IPR004164">
    <property type="entry name" value="CoA_transf_AS"/>
</dbReference>
<reference evidence="4" key="1">
    <citation type="submission" date="2015-08" db="EMBL/GenBank/DDBJ databases">
        <title>Genome sequencing project for genomic taxonomy and phylogenomics of Bacillus-like bacteria.</title>
        <authorList>
            <person name="Liu B."/>
            <person name="Wang J."/>
            <person name="Zhu Y."/>
            <person name="Liu G."/>
            <person name="Chen Q."/>
            <person name="Chen Z."/>
            <person name="Lan J."/>
            <person name="Che J."/>
            <person name="Ge C."/>
            <person name="Shi H."/>
            <person name="Pan Z."/>
            <person name="Liu X."/>
        </authorList>
    </citation>
    <scope>NUCLEOTIDE SEQUENCE [LARGE SCALE GENOMIC DNA]</scope>
    <source>
        <strain evidence="4">FJAT-4402</strain>
    </source>
</reference>
<dbReference type="PROSITE" id="PS01274">
    <property type="entry name" value="COA_TRANSF_2"/>
    <property type="match status" value="1"/>
</dbReference>
<dbReference type="GO" id="GO:0008410">
    <property type="term" value="F:CoA-transferase activity"/>
    <property type="evidence" value="ECO:0007669"/>
    <property type="project" value="InterPro"/>
</dbReference>
<dbReference type="Pfam" id="PF01144">
    <property type="entry name" value="CoA_trans"/>
    <property type="match status" value="1"/>
</dbReference>
<dbReference type="PANTHER" id="PTHR13707:SF57">
    <property type="entry name" value="SUCCINYL-COA:3-KETOACID COENZYME A TRANSFERASE SUBUNIT B-RELATED"/>
    <property type="match status" value="1"/>
</dbReference>
<dbReference type="PANTHER" id="PTHR13707">
    <property type="entry name" value="KETOACID-COENZYME A TRANSFERASE"/>
    <property type="match status" value="1"/>
</dbReference>
<dbReference type="NCBIfam" id="TIGR02428">
    <property type="entry name" value="pcaJ_scoB_fam"/>
    <property type="match status" value="1"/>
</dbReference>
<keyword evidence="2 3" id="KW-0808">Transferase</keyword>
<protein>
    <submittedName>
        <fullName evidence="3">CoA-transferase</fullName>
    </submittedName>
</protein>
<gene>
    <name evidence="3" type="ORF">AM592_06770</name>
</gene>
<comment type="similarity">
    <text evidence="1">Belongs to the 3-oxoacid CoA-transferase subunit B family.</text>
</comment>
<sequence>MGVGDEWREQIAMRAAKEIKEGMVVNLGIGIPSLVSAFLPEYKHVLFQSENGVLGIGGTLELGKEDENLCNAAGYPVQVVNGASFFDTAVSFGMIRKGKIDLTILGGLQVNEKGDLANWIVPGKRVPGMGGALELVQKSKKVIILMSQTDKNHSPKLVERCTLPLTARECVNMVITEKAVFTIENRRFVLKEVMEGSTVEEVVASTAAKIDIDIS</sequence>
<dbReference type="Gene3D" id="3.40.1080.10">
    <property type="entry name" value="Glutaconate Coenzyme A-transferase"/>
    <property type="match status" value="1"/>
</dbReference>
<organism evidence="3 4">
    <name type="scientific">Bacillus gobiensis</name>
    <dbReference type="NCBI Taxonomy" id="1441095"/>
    <lineage>
        <taxon>Bacteria</taxon>
        <taxon>Bacillati</taxon>
        <taxon>Bacillota</taxon>
        <taxon>Bacilli</taxon>
        <taxon>Bacillales</taxon>
        <taxon>Bacillaceae</taxon>
        <taxon>Bacillus</taxon>
    </lineage>
</organism>
<dbReference type="Proteomes" id="UP000067625">
    <property type="component" value="Chromosome"/>
</dbReference>
<dbReference type="InterPro" id="IPR012791">
    <property type="entry name" value="3-oxoacid_CoA-transf_B"/>
</dbReference>
<reference evidence="3 4" key="2">
    <citation type="journal article" date="2016" name="Int. J. Syst. Evol. Microbiol.">
        <title>Bacillus gobiensis sp. nov., isolated from a soil sample.</title>
        <authorList>
            <person name="Liu B."/>
            <person name="Liu G.H."/>
            <person name="Cetin S."/>
            <person name="Schumann P."/>
            <person name="Pan Z.Z."/>
            <person name="Chen Q.Q."/>
        </authorList>
    </citation>
    <scope>NUCLEOTIDE SEQUENCE [LARGE SCALE GENOMIC DNA]</scope>
    <source>
        <strain evidence="3 4">FJAT-4402</strain>
    </source>
</reference>
<dbReference type="EMBL" id="CP012600">
    <property type="protein sequence ID" value="ALC81330.1"/>
    <property type="molecule type" value="Genomic_DNA"/>
</dbReference>
<dbReference type="SUPFAM" id="SSF100950">
    <property type="entry name" value="NagB/RpiA/CoA transferase-like"/>
    <property type="match status" value="1"/>
</dbReference>
<name>A0A0M4FT86_9BACI</name>